<sequence>MASVRGAQQSAATSGAMPPPPPRSWAAPTLDNLLASILQLALDSERQLGDDGKSDAVCEELKSMLLFNNFIWLDGIDTELVKEMLLNSYKRASDRLGVRIEQSAAIDNAAKAAIDNHRRLTMLYIATILKAEFNLSIYDLHSFMENPALEQRVVALLKHLNFTKEAESGRIGGHPIIRKVIDFLLYNPAQGLPAGNASQIIIKEKLVTIACTLIYLGLLCYARGYFCPINMTYDLYKVVYDVIEPIIVANADAVRGTWSAWDVEIRPQVTNTVISNSPSPPPGLVQALTSQPSIPHTLNYQAPTQLPISQTPATWPSAPGQPSTSQPSAQPQTSQLLLNYRTVEATSSSSSHPGLGTLAIRSHSSDQSGSVPQPRPSSTAAPYPVGGVRPRRVQREFTVPEERLAASMQAGMPSQSLVHPTSYSSHGQYRHSQMPPSNAALHQTTIGRRQLGHGPRYYQGLSATTSIPTYSNSSPPPTSLNAGGPSAAPQQDFSQQLHQQQGRFPVQARSQETTQFSEDMYPPPMQPWTRAPQPSLQTEFGATHSYNPWSHQPPLSSGMQPSYAGDWQTQSGTMPPGPVSGSMPHQDAARANVAGGEMTEEGGQVVEPRPEHYYGPSYIPPRP</sequence>
<feature type="compositionally biased region" description="Polar residues" evidence="1">
    <location>
        <begin position="551"/>
        <end position="560"/>
    </location>
</feature>
<evidence type="ECO:0000256" key="1">
    <source>
        <dbReference type="SAM" id="MobiDB-lite"/>
    </source>
</evidence>
<reference evidence="2 3" key="1">
    <citation type="journal article" date="2018" name="Evol. Lett.">
        <title>Horizontal gene cluster transfer increased hallucinogenic mushroom diversity.</title>
        <authorList>
            <person name="Reynolds H.T."/>
            <person name="Vijayakumar V."/>
            <person name="Gluck-Thaler E."/>
            <person name="Korotkin H.B."/>
            <person name="Matheny P.B."/>
            <person name="Slot J.C."/>
        </authorList>
    </citation>
    <scope>NUCLEOTIDE SEQUENCE [LARGE SCALE GENOMIC DNA]</scope>
    <source>
        <strain evidence="2 3">SRW20</strain>
    </source>
</reference>
<protein>
    <submittedName>
        <fullName evidence="2">Uncharacterized protein</fullName>
    </submittedName>
</protein>
<dbReference type="EMBL" id="NHYE01001226">
    <property type="protein sequence ID" value="PPQ97570.1"/>
    <property type="molecule type" value="Genomic_DNA"/>
</dbReference>
<keyword evidence="3" id="KW-1185">Reference proteome</keyword>
<feature type="compositionally biased region" description="Polar residues" evidence="1">
    <location>
        <begin position="412"/>
        <end position="438"/>
    </location>
</feature>
<organism evidence="2 3">
    <name type="scientific">Gymnopilus dilepis</name>
    <dbReference type="NCBI Taxonomy" id="231916"/>
    <lineage>
        <taxon>Eukaryota</taxon>
        <taxon>Fungi</taxon>
        <taxon>Dikarya</taxon>
        <taxon>Basidiomycota</taxon>
        <taxon>Agaricomycotina</taxon>
        <taxon>Agaricomycetes</taxon>
        <taxon>Agaricomycetidae</taxon>
        <taxon>Agaricales</taxon>
        <taxon>Agaricineae</taxon>
        <taxon>Hymenogastraceae</taxon>
        <taxon>Gymnopilus</taxon>
    </lineage>
</organism>
<dbReference type="Proteomes" id="UP000284706">
    <property type="component" value="Unassembled WGS sequence"/>
</dbReference>
<gene>
    <name evidence="2" type="ORF">CVT26_002355</name>
</gene>
<feature type="region of interest" description="Disordered" evidence="1">
    <location>
        <begin position="551"/>
        <end position="623"/>
    </location>
</feature>
<accession>A0A409Y3J5</accession>
<feature type="region of interest" description="Disordered" evidence="1">
    <location>
        <begin position="308"/>
        <end position="388"/>
    </location>
</feature>
<feature type="compositionally biased region" description="Low complexity" evidence="1">
    <location>
        <begin position="316"/>
        <end position="335"/>
    </location>
</feature>
<name>A0A409Y3J5_9AGAR</name>
<evidence type="ECO:0000313" key="3">
    <source>
        <dbReference type="Proteomes" id="UP000284706"/>
    </source>
</evidence>
<feature type="compositionally biased region" description="Polar residues" evidence="1">
    <location>
        <begin position="365"/>
        <end position="380"/>
    </location>
</feature>
<dbReference type="AlphaFoldDB" id="A0A409Y3J5"/>
<feature type="region of interest" description="Disordered" evidence="1">
    <location>
        <begin position="465"/>
        <end position="503"/>
    </location>
</feature>
<evidence type="ECO:0000313" key="2">
    <source>
        <dbReference type="EMBL" id="PPQ97570.1"/>
    </source>
</evidence>
<feature type="region of interest" description="Disordered" evidence="1">
    <location>
        <begin position="1"/>
        <end position="25"/>
    </location>
</feature>
<dbReference type="InParanoid" id="A0A409Y3J5"/>
<feature type="region of interest" description="Disordered" evidence="1">
    <location>
        <begin position="410"/>
        <end position="438"/>
    </location>
</feature>
<comment type="caution">
    <text evidence="2">The sequence shown here is derived from an EMBL/GenBank/DDBJ whole genome shotgun (WGS) entry which is preliminary data.</text>
</comment>
<proteinExistence type="predicted"/>
<feature type="compositionally biased region" description="Low complexity" evidence="1">
    <location>
        <begin position="490"/>
        <end position="501"/>
    </location>
</feature>